<accession>A0AAV7RSN4</accession>
<feature type="region of interest" description="Disordered" evidence="1">
    <location>
        <begin position="1"/>
        <end position="21"/>
    </location>
</feature>
<feature type="region of interest" description="Disordered" evidence="1">
    <location>
        <begin position="49"/>
        <end position="74"/>
    </location>
</feature>
<organism evidence="2 3">
    <name type="scientific">Pleurodeles waltl</name>
    <name type="common">Iberian ribbed newt</name>
    <dbReference type="NCBI Taxonomy" id="8319"/>
    <lineage>
        <taxon>Eukaryota</taxon>
        <taxon>Metazoa</taxon>
        <taxon>Chordata</taxon>
        <taxon>Craniata</taxon>
        <taxon>Vertebrata</taxon>
        <taxon>Euteleostomi</taxon>
        <taxon>Amphibia</taxon>
        <taxon>Batrachia</taxon>
        <taxon>Caudata</taxon>
        <taxon>Salamandroidea</taxon>
        <taxon>Salamandridae</taxon>
        <taxon>Pleurodelinae</taxon>
        <taxon>Pleurodeles</taxon>
    </lineage>
</organism>
<sequence>MSAKAELALEDNPWDDRGLEAGEKSRPLAMVKHITNPIDYVEWYRNQEAEKQNQAPQMEELEVEPQKTDSQTEE</sequence>
<dbReference type="AlphaFoldDB" id="A0AAV7RSN4"/>
<proteinExistence type="predicted"/>
<protein>
    <submittedName>
        <fullName evidence="2">Uncharacterized protein</fullName>
    </submittedName>
</protein>
<evidence type="ECO:0000313" key="2">
    <source>
        <dbReference type="EMBL" id="KAJ1154562.1"/>
    </source>
</evidence>
<keyword evidence="3" id="KW-1185">Reference proteome</keyword>
<evidence type="ECO:0000256" key="1">
    <source>
        <dbReference type="SAM" id="MobiDB-lite"/>
    </source>
</evidence>
<evidence type="ECO:0000313" key="3">
    <source>
        <dbReference type="Proteomes" id="UP001066276"/>
    </source>
</evidence>
<gene>
    <name evidence="2" type="ORF">NDU88_007311</name>
</gene>
<name>A0AAV7RSN4_PLEWA</name>
<comment type="caution">
    <text evidence="2">The sequence shown here is derived from an EMBL/GenBank/DDBJ whole genome shotgun (WGS) entry which is preliminary data.</text>
</comment>
<dbReference type="EMBL" id="JANPWB010000009">
    <property type="protein sequence ID" value="KAJ1154562.1"/>
    <property type="molecule type" value="Genomic_DNA"/>
</dbReference>
<reference evidence="2" key="1">
    <citation type="journal article" date="2022" name="bioRxiv">
        <title>Sequencing and chromosome-scale assembly of the giantPleurodeles waltlgenome.</title>
        <authorList>
            <person name="Brown T."/>
            <person name="Elewa A."/>
            <person name="Iarovenko S."/>
            <person name="Subramanian E."/>
            <person name="Araus A.J."/>
            <person name="Petzold A."/>
            <person name="Susuki M."/>
            <person name="Suzuki K.-i.T."/>
            <person name="Hayashi T."/>
            <person name="Toyoda A."/>
            <person name="Oliveira C."/>
            <person name="Osipova E."/>
            <person name="Leigh N.D."/>
            <person name="Simon A."/>
            <person name="Yun M.H."/>
        </authorList>
    </citation>
    <scope>NUCLEOTIDE SEQUENCE</scope>
    <source>
        <strain evidence="2">20211129_DDA</strain>
        <tissue evidence="2">Liver</tissue>
    </source>
</reference>
<dbReference type="Proteomes" id="UP001066276">
    <property type="component" value="Chromosome 5"/>
</dbReference>